<dbReference type="InterPro" id="IPR036397">
    <property type="entry name" value="RNaseH_sf"/>
</dbReference>
<dbReference type="AlphaFoldDB" id="A0A662DI44"/>
<feature type="non-terminal residue" evidence="2">
    <location>
        <position position="120"/>
    </location>
</feature>
<dbReference type="PANTHER" id="PTHR46387">
    <property type="entry name" value="POLYNUCLEOTIDYL TRANSFERASE, RIBONUCLEASE H-LIKE SUPERFAMILY PROTEIN"/>
    <property type="match status" value="1"/>
</dbReference>
<dbReference type="GO" id="GO:0003676">
    <property type="term" value="F:nucleic acid binding"/>
    <property type="evidence" value="ECO:0007669"/>
    <property type="project" value="InterPro"/>
</dbReference>
<accession>A0A662DI44</accession>
<feature type="domain" description="RNase H type-1" evidence="1">
    <location>
        <begin position="3"/>
        <end position="120"/>
    </location>
</feature>
<reference evidence="2 3" key="1">
    <citation type="submission" date="2018-06" db="EMBL/GenBank/DDBJ databases">
        <title>Extensive metabolic versatility and redundancy in microbially diverse, dynamic hydrothermal sediments.</title>
        <authorList>
            <person name="Dombrowski N."/>
            <person name="Teske A."/>
            <person name="Baker B.J."/>
        </authorList>
    </citation>
    <scope>NUCLEOTIDE SEQUENCE [LARGE SCALE GENOMIC DNA]</scope>
    <source>
        <strain evidence="2">B19_G9</strain>
    </source>
</reference>
<evidence type="ECO:0000259" key="1">
    <source>
        <dbReference type="PROSITE" id="PS50879"/>
    </source>
</evidence>
<dbReference type="SUPFAM" id="SSF53098">
    <property type="entry name" value="Ribonuclease H-like"/>
    <property type="match status" value="1"/>
</dbReference>
<organism evidence="2 3">
    <name type="scientific">Aerophobetes bacterium</name>
    <dbReference type="NCBI Taxonomy" id="2030807"/>
    <lineage>
        <taxon>Bacteria</taxon>
        <taxon>Candidatus Aerophobota</taxon>
    </lineage>
</organism>
<gene>
    <name evidence="2" type="ORF">DRI96_02110</name>
</gene>
<evidence type="ECO:0000313" key="3">
    <source>
        <dbReference type="Proteomes" id="UP000267654"/>
    </source>
</evidence>
<dbReference type="GO" id="GO:0004523">
    <property type="term" value="F:RNA-DNA hybrid ribonuclease activity"/>
    <property type="evidence" value="ECO:0007669"/>
    <property type="project" value="InterPro"/>
</dbReference>
<evidence type="ECO:0000313" key="2">
    <source>
        <dbReference type="EMBL" id="RLE13991.1"/>
    </source>
</evidence>
<dbReference type="Gene3D" id="3.30.420.10">
    <property type="entry name" value="Ribonuclease H-like superfamily/Ribonuclease H"/>
    <property type="match status" value="1"/>
</dbReference>
<protein>
    <submittedName>
        <fullName evidence="2">Ribonuclease H</fullName>
    </submittedName>
</protein>
<dbReference type="PROSITE" id="PS50879">
    <property type="entry name" value="RNASE_H_1"/>
    <property type="match status" value="1"/>
</dbReference>
<dbReference type="InterPro" id="IPR002156">
    <property type="entry name" value="RNaseH_domain"/>
</dbReference>
<name>A0A662DI44_UNCAE</name>
<dbReference type="Proteomes" id="UP000267654">
    <property type="component" value="Unassembled WGS sequence"/>
</dbReference>
<dbReference type="CDD" id="cd09279">
    <property type="entry name" value="RNase_HI_like"/>
    <property type="match status" value="1"/>
</dbReference>
<comment type="caution">
    <text evidence="2">The sequence shown here is derived from an EMBL/GenBank/DDBJ whole genome shotgun (WGS) entry which is preliminary data.</text>
</comment>
<dbReference type="Pfam" id="PF13456">
    <property type="entry name" value="RVT_3"/>
    <property type="match status" value="1"/>
</dbReference>
<dbReference type="PANTHER" id="PTHR46387:SF2">
    <property type="entry name" value="RIBONUCLEASE HI"/>
    <property type="match status" value="1"/>
</dbReference>
<dbReference type="InterPro" id="IPR012337">
    <property type="entry name" value="RNaseH-like_sf"/>
</dbReference>
<proteinExistence type="predicted"/>
<sequence length="120" mass="13623">MKDYSQIILVSDGASLGNPGKAGIAFLLYDSKHSLIKKESRFVGITTNNVAEYLALIYGMQEALKLGTRELICYSDSELLIKQLKGKYKVRSHNLLLFYNQVKHLESLFEKVSFHHISRS</sequence>
<dbReference type="EMBL" id="QMQB01000059">
    <property type="protein sequence ID" value="RLE13991.1"/>
    <property type="molecule type" value="Genomic_DNA"/>
</dbReference>